<sequence length="312" mass="33387">MTPVQPPAVRRRRRWWPVPPSLLVGLAPLVLFATYSIVRSRPSDDYDSLGLTTDSVVHDLLLPESIVAGIMVVLVTALGWWRIATVDPARGRPRWTLLAPVLILAVCIGRLPLVDWAGKSVDYFLLLAVGVLLVGVFEELLTRGVLLVGLRRRLPEFGVWIVSCVLFGLLHFVNILAGAPVAQTVVQVVFAASFGSTLYLARRLTGNLLAPVLLHAFWDFGAIAVSASRGAGLDFVLVGLLGLASFAVLLLGVVAGALVAWRDDRAWRMRRRWRTVPARDRTGVDGGGVGGTDVGGAGAGLPAGADAVTLTR</sequence>
<feature type="transmembrane region" description="Helical" evidence="1">
    <location>
        <begin position="21"/>
        <end position="40"/>
    </location>
</feature>
<dbReference type="EMBL" id="BAAAJX010000015">
    <property type="protein sequence ID" value="GAA1494283.1"/>
    <property type="molecule type" value="Genomic_DNA"/>
</dbReference>
<feature type="transmembrane region" description="Helical" evidence="1">
    <location>
        <begin position="235"/>
        <end position="261"/>
    </location>
</feature>
<feature type="transmembrane region" description="Helical" evidence="1">
    <location>
        <begin position="95"/>
        <end position="113"/>
    </location>
</feature>
<dbReference type="InterPro" id="IPR003675">
    <property type="entry name" value="Rce1/LyrA-like_dom"/>
</dbReference>
<organism evidence="3 4">
    <name type="scientific">Curtobacterium herbarum</name>
    <dbReference type="NCBI Taxonomy" id="150122"/>
    <lineage>
        <taxon>Bacteria</taxon>
        <taxon>Bacillati</taxon>
        <taxon>Actinomycetota</taxon>
        <taxon>Actinomycetes</taxon>
        <taxon>Micrococcales</taxon>
        <taxon>Microbacteriaceae</taxon>
        <taxon>Curtobacterium</taxon>
    </lineage>
</organism>
<reference evidence="3 4" key="1">
    <citation type="journal article" date="2019" name="Int. J. Syst. Evol. Microbiol.">
        <title>The Global Catalogue of Microorganisms (GCM) 10K type strain sequencing project: providing services to taxonomists for standard genome sequencing and annotation.</title>
        <authorList>
            <consortium name="The Broad Institute Genomics Platform"/>
            <consortium name="The Broad Institute Genome Sequencing Center for Infectious Disease"/>
            <person name="Wu L."/>
            <person name="Ma J."/>
        </authorList>
    </citation>
    <scope>NUCLEOTIDE SEQUENCE [LARGE SCALE GENOMIC DNA]</scope>
    <source>
        <strain evidence="3 4">JCM 12140</strain>
    </source>
</reference>
<protein>
    <recommendedName>
        <fullName evidence="2">CAAX prenyl protease 2/Lysostaphin resistance protein A-like domain-containing protein</fullName>
    </recommendedName>
</protein>
<gene>
    <name evidence="3" type="ORF">GCM10009627_26290</name>
</gene>
<dbReference type="Proteomes" id="UP001501742">
    <property type="component" value="Unassembled WGS sequence"/>
</dbReference>
<dbReference type="PANTHER" id="PTHR36435">
    <property type="entry name" value="SLR1288 PROTEIN"/>
    <property type="match status" value="1"/>
</dbReference>
<feature type="transmembrane region" description="Helical" evidence="1">
    <location>
        <begin position="208"/>
        <end position="229"/>
    </location>
</feature>
<keyword evidence="4" id="KW-1185">Reference proteome</keyword>
<feature type="transmembrane region" description="Helical" evidence="1">
    <location>
        <begin position="60"/>
        <end position="83"/>
    </location>
</feature>
<feature type="domain" description="CAAX prenyl protease 2/Lysostaphin resistance protein A-like" evidence="2">
    <location>
        <begin position="123"/>
        <end position="220"/>
    </location>
</feature>
<proteinExistence type="predicted"/>
<evidence type="ECO:0000259" key="2">
    <source>
        <dbReference type="Pfam" id="PF02517"/>
    </source>
</evidence>
<dbReference type="InterPro" id="IPR052710">
    <property type="entry name" value="CAAX_protease"/>
</dbReference>
<evidence type="ECO:0000313" key="3">
    <source>
        <dbReference type="EMBL" id="GAA1494283.1"/>
    </source>
</evidence>
<name>A0ABN1ZG75_9MICO</name>
<comment type="caution">
    <text evidence="3">The sequence shown here is derived from an EMBL/GenBank/DDBJ whole genome shotgun (WGS) entry which is preliminary data.</text>
</comment>
<accession>A0ABN1ZG75</accession>
<feature type="transmembrane region" description="Helical" evidence="1">
    <location>
        <begin position="184"/>
        <end position="201"/>
    </location>
</feature>
<evidence type="ECO:0000313" key="4">
    <source>
        <dbReference type="Proteomes" id="UP001501742"/>
    </source>
</evidence>
<evidence type="ECO:0000256" key="1">
    <source>
        <dbReference type="SAM" id="Phobius"/>
    </source>
</evidence>
<feature type="transmembrane region" description="Helical" evidence="1">
    <location>
        <begin position="125"/>
        <end position="150"/>
    </location>
</feature>
<keyword evidence="1" id="KW-1133">Transmembrane helix</keyword>
<feature type="transmembrane region" description="Helical" evidence="1">
    <location>
        <begin position="157"/>
        <end position="178"/>
    </location>
</feature>
<keyword evidence="1" id="KW-0812">Transmembrane</keyword>
<keyword evidence="1" id="KW-0472">Membrane</keyword>
<dbReference type="PANTHER" id="PTHR36435:SF1">
    <property type="entry name" value="CAAX AMINO TERMINAL PROTEASE FAMILY PROTEIN"/>
    <property type="match status" value="1"/>
</dbReference>
<dbReference type="Pfam" id="PF02517">
    <property type="entry name" value="Rce1-like"/>
    <property type="match status" value="1"/>
</dbReference>